<keyword evidence="5" id="KW-0732">Signal</keyword>
<dbReference type="InterPro" id="IPR050416">
    <property type="entry name" value="FAD-linked_Oxidoreductase"/>
</dbReference>
<evidence type="ECO:0000313" key="8">
    <source>
        <dbReference type="Proteomes" id="UP000223968"/>
    </source>
</evidence>
<feature type="signal peptide" evidence="5">
    <location>
        <begin position="1"/>
        <end position="20"/>
    </location>
</feature>
<dbReference type="Pfam" id="PF01565">
    <property type="entry name" value="FAD_binding_4"/>
    <property type="match status" value="1"/>
</dbReference>
<dbReference type="PANTHER" id="PTHR42973">
    <property type="entry name" value="BINDING OXIDOREDUCTASE, PUTATIVE (AFU_ORTHOLOGUE AFUA_1G17690)-RELATED"/>
    <property type="match status" value="1"/>
</dbReference>
<dbReference type="InterPro" id="IPR016166">
    <property type="entry name" value="FAD-bd_PCMH"/>
</dbReference>
<feature type="domain" description="FAD-binding PCMH-type" evidence="6">
    <location>
        <begin position="64"/>
        <end position="235"/>
    </location>
</feature>
<dbReference type="STRING" id="1447875.A0A2B7Y3B8"/>
<evidence type="ECO:0000256" key="2">
    <source>
        <dbReference type="ARBA" id="ARBA00022630"/>
    </source>
</evidence>
<keyword evidence="4" id="KW-0560">Oxidoreductase</keyword>
<organism evidence="7 8">
    <name type="scientific">Helicocarpus griseus UAMH5409</name>
    <dbReference type="NCBI Taxonomy" id="1447875"/>
    <lineage>
        <taxon>Eukaryota</taxon>
        <taxon>Fungi</taxon>
        <taxon>Dikarya</taxon>
        <taxon>Ascomycota</taxon>
        <taxon>Pezizomycotina</taxon>
        <taxon>Eurotiomycetes</taxon>
        <taxon>Eurotiomycetidae</taxon>
        <taxon>Onygenales</taxon>
        <taxon>Ajellomycetaceae</taxon>
        <taxon>Helicocarpus</taxon>
    </lineage>
</organism>
<evidence type="ECO:0000256" key="3">
    <source>
        <dbReference type="ARBA" id="ARBA00022827"/>
    </source>
</evidence>
<dbReference type="InterPro" id="IPR016169">
    <property type="entry name" value="FAD-bd_PCMH_sub2"/>
</dbReference>
<comment type="similarity">
    <text evidence="1">Belongs to the oxygen-dependent FAD-linked oxidoreductase family.</text>
</comment>
<gene>
    <name evidence="7" type="ORF">AJ79_02508</name>
</gene>
<evidence type="ECO:0000259" key="6">
    <source>
        <dbReference type="PROSITE" id="PS51387"/>
    </source>
</evidence>
<dbReference type="InterPro" id="IPR036318">
    <property type="entry name" value="FAD-bd_PCMH-like_sf"/>
</dbReference>
<dbReference type="GO" id="GO:0016491">
    <property type="term" value="F:oxidoreductase activity"/>
    <property type="evidence" value="ECO:0007669"/>
    <property type="project" value="UniProtKB-KW"/>
</dbReference>
<proteinExistence type="inferred from homology"/>
<evidence type="ECO:0000256" key="5">
    <source>
        <dbReference type="SAM" id="SignalP"/>
    </source>
</evidence>
<dbReference type="PROSITE" id="PS51387">
    <property type="entry name" value="FAD_PCMH"/>
    <property type="match status" value="1"/>
</dbReference>
<dbReference type="PANTHER" id="PTHR42973:SF53">
    <property type="entry name" value="FAD-BINDING PCMH-TYPE DOMAIN-CONTAINING PROTEIN-RELATED"/>
    <property type="match status" value="1"/>
</dbReference>
<name>A0A2B7Y3B8_9EURO</name>
<dbReference type="SUPFAM" id="SSF56176">
    <property type="entry name" value="FAD-binding/transporter-associated domain-like"/>
    <property type="match status" value="1"/>
</dbReference>
<dbReference type="Proteomes" id="UP000223968">
    <property type="component" value="Unassembled WGS sequence"/>
</dbReference>
<feature type="chain" id="PRO_5011998985" description="FAD-binding PCMH-type domain-containing protein" evidence="5">
    <location>
        <begin position="21"/>
        <end position="501"/>
    </location>
</feature>
<protein>
    <recommendedName>
        <fullName evidence="6">FAD-binding PCMH-type domain-containing protein</fullName>
    </recommendedName>
</protein>
<dbReference type="AlphaFoldDB" id="A0A2B7Y3B8"/>
<dbReference type="InterPro" id="IPR006094">
    <property type="entry name" value="Oxid_FAD_bind_N"/>
</dbReference>
<reference evidence="7 8" key="1">
    <citation type="submission" date="2017-10" db="EMBL/GenBank/DDBJ databases">
        <title>Comparative genomics in systemic dimorphic fungi from Ajellomycetaceae.</title>
        <authorList>
            <person name="Munoz J.F."/>
            <person name="Mcewen J.G."/>
            <person name="Clay O.K."/>
            <person name="Cuomo C.A."/>
        </authorList>
    </citation>
    <scope>NUCLEOTIDE SEQUENCE [LARGE SCALE GENOMIC DNA]</scope>
    <source>
        <strain evidence="7 8">UAMH5409</strain>
    </source>
</reference>
<comment type="caution">
    <text evidence="7">The sequence shown here is derived from an EMBL/GenBank/DDBJ whole genome shotgun (WGS) entry which is preliminary data.</text>
</comment>
<dbReference type="GO" id="GO:0071949">
    <property type="term" value="F:FAD binding"/>
    <property type="evidence" value="ECO:0007669"/>
    <property type="project" value="InterPro"/>
</dbReference>
<evidence type="ECO:0000256" key="1">
    <source>
        <dbReference type="ARBA" id="ARBA00005466"/>
    </source>
</evidence>
<evidence type="ECO:0000313" key="7">
    <source>
        <dbReference type="EMBL" id="PGH15342.1"/>
    </source>
</evidence>
<sequence>MRALTSFLSFIALFSPLASAFGSSENESNNVGCKVLKEEFRWHVFFPEDSVYEDETQKFWSKTQILSPSCVYRPTSGKKLAEAIKLLDSVKSPFAVRGGGHMGIKGANNIDNGVLIVMSKLDTMNLSFDQSTLSLGPAANWGEVYEYLEKRSLAVAGGRLGPVGVPGLLLGGGISFHGNARGFACDNVVNYEVALADGSLVEANKDSNADLFWALKGGSSNFGIVTKFELETFESTRAWAGIYTVAEEHIPAVFAAIATYSANIYDPNAHIVPAIVEGDSRVAAIILYYDSNQVNDPKCFQPFMDIPSISSTLDFKSLKEFSTETGAAVIPGINDIFAAGTVVGKTEEELERGVKITNDVFFAELPALYAQVPKEDFVTIQLNWQPIGGVWLQNSAKKGENALGLNADKGTYLMYAEVVEWKSSQYDDIINAWVEKTTNAINKATQEAGLYDPFTYMGDAAGFQSVIPGYGAENVAKLREVAKKYDPTGVFQTLMPGGFKI</sequence>
<dbReference type="OrthoDB" id="2151789at2759"/>
<keyword evidence="8" id="KW-1185">Reference proteome</keyword>
<accession>A0A2B7Y3B8</accession>
<keyword evidence="3" id="KW-0274">FAD</keyword>
<keyword evidence="2" id="KW-0285">Flavoprotein</keyword>
<evidence type="ECO:0000256" key="4">
    <source>
        <dbReference type="ARBA" id="ARBA00023002"/>
    </source>
</evidence>
<dbReference type="Gene3D" id="3.30.465.10">
    <property type="match status" value="1"/>
</dbReference>
<dbReference type="EMBL" id="PDNB01000026">
    <property type="protein sequence ID" value="PGH15342.1"/>
    <property type="molecule type" value="Genomic_DNA"/>
</dbReference>